<keyword evidence="4" id="KW-0004">4Fe-4S</keyword>
<keyword evidence="6" id="KW-0269">Exonuclease</keyword>
<comment type="cofactor">
    <cofactor evidence="1">
        <name>[4Fe-4S] cluster</name>
        <dbReference type="ChEBI" id="CHEBI:49883"/>
    </cofactor>
</comment>
<evidence type="ECO:0008006" key="10">
    <source>
        <dbReference type="Google" id="ProtNLM"/>
    </source>
</evidence>
<dbReference type="EMBL" id="JASNWA010000008">
    <property type="protein sequence ID" value="KAK3170732.1"/>
    <property type="molecule type" value="Genomic_DNA"/>
</dbReference>
<dbReference type="GO" id="GO:0051539">
    <property type="term" value="F:4 iron, 4 sulfur cluster binding"/>
    <property type="evidence" value="ECO:0007669"/>
    <property type="project" value="UniProtKB-KW"/>
</dbReference>
<reference evidence="8" key="1">
    <citation type="submission" date="2022-11" db="EMBL/GenBank/DDBJ databases">
        <title>Chromosomal genome sequence assembly and mating type (MAT) locus characterization of the leprose asexual lichenized fungus Lepraria neglecta (Nyl.) Erichsen.</title>
        <authorList>
            <person name="Allen J.L."/>
            <person name="Pfeffer B."/>
        </authorList>
    </citation>
    <scope>NUCLEOTIDE SEQUENCE</scope>
    <source>
        <strain evidence="8">Allen 5258</strain>
    </source>
</reference>
<evidence type="ECO:0000256" key="7">
    <source>
        <dbReference type="SAM" id="MobiDB-lite"/>
    </source>
</evidence>
<gene>
    <name evidence="8" type="ORF">OEA41_002814</name>
</gene>
<keyword evidence="5" id="KW-0540">Nuclease</keyword>
<protein>
    <recommendedName>
        <fullName evidence="10">Exonuclease V</fullName>
    </recommendedName>
</protein>
<evidence type="ECO:0000256" key="5">
    <source>
        <dbReference type="ARBA" id="ARBA00022722"/>
    </source>
</evidence>
<keyword evidence="9" id="KW-1185">Reference proteome</keyword>
<feature type="compositionally biased region" description="Low complexity" evidence="7">
    <location>
        <begin position="404"/>
        <end position="419"/>
    </location>
</feature>
<sequence length="541" mass="61102">MNHDGYNNSSVAAPDGFHNEDQEMDVIGQQDGLSDYGSDFTLDEEEIINGLLQQAAHKTDAHPSFHLRDIEDDESPRGAKVPRRLGHERRSYDAPTMQPPVQEKRRVAIQIDGDSSLPTNIESPESRLERQGTPSIEAPLDINPKVPDLRSPLERFRTKPKKALSVTDLVSPSWCELQYWYTLTKHGRKRRTPAMKQGSAVHKTLEDQVHRTVAVDVTTSEDAWGLRIWNVIQGLKMLRDTGMARELEIWGTVGGLVVNGVIDELSYICPDRELEEAEEARKATKVVEIPADQATITDFLGPATLEKDGHEVLKSTRSLLKKTEKIYITDVKTRGVKSIPKGASFRPTLMQLMLYHHLLSDLATNKVDADVLFSRYNLNPTALFSDSFIAQIGSLNDPYGSLNDPYDSPSSSGPSTQDSMTTLLSHNSLRALWSLMIEEFAHTMPAGTKSISNVLRAEYRDQKDGAILGIKTFLYDEELITGYVEDEMRWWKGEREAQGVVVEEAYKCGVCEFAEECWWRREKVEEQRVRMRERGRGRSLV</sequence>
<keyword evidence="4" id="KW-0479">Metal-binding</keyword>
<evidence type="ECO:0000313" key="8">
    <source>
        <dbReference type="EMBL" id="KAK3170732.1"/>
    </source>
</evidence>
<dbReference type="Pfam" id="PF09810">
    <property type="entry name" value="Exo5"/>
    <property type="match status" value="1"/>
</dbReference>
<dbReference type="InterPro" id="IPR019190">
    <property type="entry name" value="EXOV"/>
</dbReference>
<evidence type="ECO:0000256" key="2">
    <source>
        <dbReference type="ARBA" id="ARBA00009797"/>
    </source>
</evidence>
<evidence type="ECO:0000256" key="4">
    <source>
        <dbReference type="ARBA" id="ARBA00022485"/>
    </source>
</evidence>
<feature type="region of interest" description="Disordered" evidence="7">
    <location>
        <begin position="1"/>
        <end position="20"/>
    </location>
</feature>
<dbReference type="GO" id="GO:0045145">
    <property type="term" value="F:single-stranded DNA 5'-3' DNA exonuclease activity"/>
    <property type="evidence" value="ECO:0007669"/>
    <property type="project" value="InterPro"/>
</dbReference>
<feature type="region of interest" description="Disordered" evidence="7">
    <location>
        <begin position="114"/>
        <end position="144"/>
    </location>
</feature>
<dbReference type="GO" id="GO:0036297">
    <property type="term" value="P:interstrand cross-link repair"/>
    <property type="evidence" value="ECO:0007669"/>
    <property type="project" value="TreeGrafter"/>
</dbReference>
<feature type="compositionally biased region" description="Polar residues" evidence="7">
    <location>
        <begin position="1"/>
        <end position="11"/>
    </location>
</feature>
<name>A0AAD9Z5X0_9LECA</name>
<dbReference type="AlphaFoldDB" id="A0AAD9Z5X0"/>
<evidence type="ECO:0000256" key="6">
    <source>
        <dbReference type="ARBA" id="ARBA00022839"/>
    </source>
</evidence>
<evidence type="ECO:0000313" key="9">
    <source>
        <dbReference type="Proteomes" id="UP001276659"/>
    </source>
</evidence>
<dbReference type="PANTHER" id="PTHR14464:SF4">
    <property type="entry name" value="EXONUCLEASE V"/>
    <property type="match status" value="1"/>
</dbReference>
<feature type="region of interest" description="Disordered" evidence="7">
    <location>
        <begin position="401"/>
        <end position="420"/>
    </location>
</feature>
<dbReference type="GO" id="GO:0005634">
    <property type="term" value="C:nucleus"/>
    <property type="evidence" value="ECO:0007669"/>
    <property type="project" value="TreeGrafter"/>
</dbReference>
<dbReference type="Proteomes" id="UP001276659">
    <property type="component" value="Unassembled WGS sequence"/>
</dbReference>
<comment type="subunit">
    <text evidence="3">Monomer.</text>
</comment>
<proteinExistence type="inferred from homology"/>
<accession>A0AAD9Z5X0</accession>
<organism evidence="8 9">
    <name type="scientific">Lepraria neglecta</name>
    <dbReference type="NCBI Taxonomy" id="209136"/>
    <lineage>
        <taxon>Eukaryota</taxon>
        <taxon>Fungi</taxon>
        <taxon>Dikarya</taxon>
        <taxon>Ascomycota</taxon>
        <taxon>Pezizomycotina</taxon>
        <taxon>Lecanoromycetes</taxon>
        <taxon>OSLEUM clade</taxon>
        <taxon>Lecanoromycetidae</taxon>
        <taxon>Lecanorales</taxon>
        <taxon>Lecanorineae</taxon>
        <taxon>Stereocaulaceae</taxon>
        <taxon>Lepraria</taxon>
    </lineage>
</organism>
<keyword evidence="6" id="KW-0378">Hydrolase</keyword>
<keyword evidence="4" id="KW-0408">Iron</keyword>
<dbReference type="PANTHER" id="PTHR14464">
    <property type="entry name" value="EXONUCLEASE V"/>
    <property type="match status" value="1"/>
</dbReference>
<evidence type="ECO:0000256" key="1">
    <source>
        <dbReference type="ARBA" id="ARBA00001966"/>
    </source>
</evidence>
<dbReference type="GO" id="GO:0005739">
    <property type="term" value="C:mitochondrion"/>
    <property type="evidence" value="ECO:0007669"/>
    <property type="project" value="TreeGrafter"/>
</dbReference>
<keyword evidence="4" id="KW-0411">Iron-sulfur</keyword>
<feature type="region of interest" description="Disordered" evidence="7">
    <location>
        <begin position="67"/>
        <end position="101"/>
    </location>
</feature>
<comment type="caution">
    <text evidence="8">The sequence shown here is derived from an EMBL/GenBank/DDBJ whole genome shotgun (WGS) entry which is preliminary data.</text>
</comment>
<evidence type="ECO:0000256" key="3">
    <source>
        <dbReference type="ARBA" id="ARBA00011245"/>
    </source>
</evidence>
<comment type="similarity">
    <text evidence="2">Belongs to the EXO5 family.</text>
</comment>